<dbReference type="EMBL" id="JADOER010000005">
    <property type="protein sequence ID" value="MBT9312159.1"/>
    <property type="molecule type" value="Genomic_DNA"/>
</dbReference>
<gene>
    <name evidence="1" type="ORF">IXB28_08080</name>
</gene>
<proteinExistence type="predicted"/>
<dbReference type="Proteomes" id="UP001196661">
    <property type="component" value="Unassembled WGS sequence"/>
</dbReference>
<keyword evidence="2" id="KW-1185">Reference proteome</keyword>
<sequence length="123" mass="13867">MVEPTSDEDKVSKEAFREEAISRLKNLKIASLERRFDEVYASWSKAFARLDKYARLNSVREKEQQKEVLLTTEISENVSTEEVSAELATLCKALNAYHIACGGNGLEIDDWETLVAVRELAGV</sequence>
<organism evidence="1 2">
    <name type="scientific">Leptothoe kymatousa TAU-MAC 1615</name>
    <dbReference type="NCBI Taxonomy" id="2364775"/>
    <lineage>
        <taxon>Bacteria</taxon>
        <taxon>Bacillati</taxon>
        <taxon>Cyanobacteriota</taxon>
        <taxon>Cyanophyceae</taxon>
        <taxon>Nodosilineales</taxon>
        <taxon>Cymatolegaceae</taxon>
        <taxon>Leptothoe</taxon>
        <taxon>Leptothoe kymatousa</taxon>
    </lineage>
</organism>
<evidence type="ECO:0000313" key="2">
    <source>
        <dbReference type="Proteomes" id="UP001196661"/>
    </source>
</evidence>
<name>A0ABS5Y2T7_9CYAN</name>
<protein>
    <submittedName>
        <fullName evidence="1">Uncharacterized protein</fullName>
    </submittedName>
</protein>
<comment type="caution">
    <text evidence="1">The sequence shown here is derived from an EMBL/GenBank/DDBJ whole genome shotgun (WGS) entry which is preliminary data.</text>
</comment>
<evidence type="ECO:0000313" key="1">
    <source>
        <dbReference type="EMBL" id="MBT9312159.1"/>
    </source>
</evidence>
<dbReference type="RefSeq" id="WP_215618057.1">
    <property type="nucleotide sequence ID" value="NZ_JADOER010000005.1"/>
</dbReference>
<accession>A0ABS5Y2T7</accession>
<reference evidence="1 2" key="1">
    <citation type="journal article" date="2021" name="Mar. Drugs">
        <title>Genome Reduction and Secondary Metabolism of the Marine Sponge-Associated Cyanobacterium Leptothoe.</title>
        <authorList>
            <person name="Konstantinou D."/>
            <person name="Popin R.V."/>
            <person name="Fewer D.P."/>
            <person name="Sivonen K."/>
            <person name="Gkelis S."/>
        </authorList>
    </citation>
    <scope>NUCLEOTIDE SEQUENCE [LARGE SCALE GENOMIC DNA]</scope>
    <source>
        <strain evidence="1 2">TAU-MAC 1615</strain>
    </source>
</reference>